<dbReference type="Pfam" id="PF00455">
    <property type="entry name" value="DeoRC"/>
    <property type="match status" value="1"/>
</dbReference>
<dbReference type="SUPFAM" id="SSF46785">
    <property type="entry name" value="Winged helix' DNA-binding domain"/>
    <property type="match status" value="1"/>
</dbReference>
<dbReference type="EMBL" id="JBHUGS010000003">
    <property type="protein sequence ID" value="MFD1951470.1"/>
    <property type="molecule type" value="Genomic_DNA"/>
</dbReference>
<dbReference type="InterPro" id="IPR018356">
    <property type="entry name" value="Tscrpt_reg_HTH_DeoR_CS"/>
</dbReference>
<keyword evidence="1" id="KW-0678">Repressor</keyword>
<dbReference type="SUPFAM" id="SSF100950">
    <property type="entry name" value="NagB/RpiA/CoA transferase-like"/>
    <property type="match status" value="1"/>
</dbReference>
<feature type="domain" description="HTH deoR-type" evidence="5">
    <location>
        <begin position="3"/>
        <end position="58"/>
    </location>
</feature>
<dbReference type="InterPro" id="IPR037171">
    <property type="entry name" value="NagB/RpiA_transferase-like"/>
</dbReference>
<reference evidence="7" key="1">
    <citation type="journal article" date="2019" name="Int. J. Syst. Evol. Microbiol.">
        <title>The Global Catalogue of Microorganisms (GCM) 10K type strain sequencing project: providing services to taxonomists for standard genome sequencing and annotation.</title>
        <authorList>
            <consortium name="The Broad Institute Genomics Platform"/>
            <consortium name="The Broad Institute Genome Sequencing Center for Infectious Disease"/>
            <person name="Wu L."/>
            <person name="Ma J."/>
        </authorList>
    </citation>
    <scope>NUCLEOTIDE SEQUENCE [LARGE SCALE GENOMIC DNA]</scope>
    <source>
        <strain evidence="7">CGMCC 1.12702</strain>
    </source>
</reference>
<gene>
    <name evidence="6" type="ORF">ACFSGX_11915</name>
</gene>
<dbReference type="PRINTS" id="PR00037">
    <property type="entry name" value="HTHLACR"/>
</dbReference>
<keyword evidence="4" id="KW-0804">Transcription</keyword>
<evidence type="ECO:0000259" key="5">
    <source>
        <dbReference type="PROSITE" id="PS51000"/>
    </source>
</evidence>
<keyword evidence="2" id="KW-0805">Transcription regulation</keyword>
<organism evidence="6 7">
    <name type="scientific">Sphingomonas arantia</name>
    <dbReference type="NCBI Taxonomy" id="1460676"/>
    <lineage>
        <taxon>Bacteria</taxon>
        <taxon>Pseudomonadati</taxon>
        <taxon>Pseudomonadota</taxon>
        <taxon>Alphaproteobacteria</taxon>
        <taxon>Sphingomonadales</taxon>
        <taxon>Sphingomonadaceae</taxon>
        <taxon>Sphingomonas</taxon>
    </lineage>
</organism>
<dbReference type="GO" id="GO:0003677">
    <property type="term" value="F:DNA binding"/>
    <property type="evidence" value="ECO:0007669"/>
    <property type="project" value="UniProtKB-KW"/>
</dbReference>
<evidence type="ECO:0000256" key="4">
    <source>
        <dbReference type="ARBA" id="ARBA00023163"/>
    </source>
</evidence>
<dbReference type="InterPro" id="IPR036390">
    <property type="entry name" value="WH_DNA-bd_sf"/>
</dbReference>
<keyword evidence="7" id="KW-1185">Reference proteome</keyword>
<dbReference type="Pfam" id="PF08220">
    <property type="entry name" value="HTH_DeoR"/>
    <property type="match status" value="1"/>
</dbReference>
<evidence type="ECO:0000256" key="3">
    <source>
        <dbReference type="ARBA" id="ARBA00023125"/>
    </source>
</evidence>
<protein>
    <submittedName>
        <fullName evidence="6">DeoR/GlpR family DNA-binding transcription regulator</fullName>
    </submittedName>
</protein>
<evidence type="ECO:0000256" key="2">
    <source>
        <dbReference type="ARBA" id="ARBA00023015"/>
    </source>
</evidence>
<dbReference type="PROSITE" id="PS00894">
    <property type="entry name" value="HTH_DEOR_1"/>
    <property type="match status" value="1"/>
</dbReference>
<dbReference type="RefSeq" id="WP_380930177.1">
    <property type="nucleotide sequence ID" value="NZ_JBHUGS010000003.1"/>
</dbReference>
<accession>A0ABW4TXM5</accession>
<proteinExistence type="predicted"/>
<evidence type="ECO:0000313" key="7">
    <source>
        <dbReference type="Proteomes" id="UP001597400"/>
    </source>
</evidence>
<dbReference type="InterPro" id="IPR014036">
    <property type="entry name" value="DeoR-like_C"/>
</dbReference>
<sequence>MLTTERKARIREVLRRDGRLVAKAFSVEMGVSEDTIRRDLRELAAEGVLQRVHGGALPASPAVADFTVRQGAASAAKAALARTAARLIRPGQIIFLDGGTTNVQLARQLPDDLTATVVTHSPSIAVELARHPRVAVELIGGHLFKHSVVAVGAAAAEAISRIRIDAFYLGVTGLHPETGATTGDGEDAAVKRLIARQSAETIVLATREKLGAASPYRILPLAEITTLVTESSLPDALLQPFRSTSIHIIEG</sequence>
<dbReference type="Proteomes" id="UP001597400">
    <property type="component" value="Unassembled WGS sequence"/>
</dbReference>
<dbReference type="PROSITE" id="PS51000">
    <property type="entry name" value="HTH_DEOR_2"/>
    <property type="match status" value="1"/>
</dbReference>
<name>A0ABW4TXM5_9SPHN</name>
<dbReference type="SMART" id="SM00420">
    <property type="entry name" value="HTH_DEOR"/>
    <property type="match status" value="1"/>
</dbReference>
<evidence type="ECO:0000313" key="6">
    <source>
        <dbReference type="EMBL" id="MFD1951470.1"/>
    </source>
</evidence>
<dbReference type="PANTHER" id="PTHR30363:SF4">
    <property type="entry name" value="GLYCEROL-3-PHOSPHATE REGULON REPRESSOR"/>
    <property type="match status" value="1"/>
</dbReference>
<dbReference type="SMART" id="SM01134">
    <property type="entry name" value="DeoRC"/>
    <property type="match status" value="1"/>
</dbReference>
<comment type="caution">
    <text evidence="6">The sequence shown here is derived from an EMBL/GenBank/DDBJ whole genome shotgun (WGS) entry which is preliminary data.</text>
</comment>
<keyword evidence="3 6" id="KW-0238">DNA-binding</keyword>
<dbReference type="InterPro" id="IPR001034">
    <property type="entry name" value="DeoR_HTH"/>
</dbReference>
<dbReference type="InterPro" id="IPR050313">
    <property type="entry name" value="Carb_Metab_HTH_regulators"/>
</dbReference>
<dbReference type="Gene3D" id="3.40.50.1360">
    <property type="match status" value="1"/>
</dbReference>
<dbReference type="PANTHER" id="PTHR30363">
    <property type="entry name" value="HTH-TYPE TRANSCRIPTIONAL REGULATOR SRLR-RELATED"/>
    <property type="match status" value="1"/>
</dbReference>
<evidence type="ECO:0000256" key="1">
    <source>
        <dbReference type="ARBA" id="ARBA00022491"/>
    </source>
</evidence>